<dbReference type="InterPro" id="IPR058163">
    <property type="entry name" value="LysR-type_TF_proteobact-type"/>
</dbReference>
<dbReference type="InterPro" id="IPR005119">
    <property type="entry name" value="LysR_subst-bd"/>
</dbReference>
<dbReference type="InterPro" id="IPR000847">
    <property type="entry name" value="LysR_HTH_N"/>
</dbReference>
<evidence type="ECO:0000259" key="5">
    <source>
        <dbReference type="PROSITE" id="PS50931"/>
    </source>
</evidence>
<dbReference type="GO" id="GO:0003700">
    <property type="term" value="F:DNA-binding transcription factor activity"/>
    <property type="evidence" value="ECO:0007669"/>
    <property type="project" value="InterPro"/>
</dbReference>
<dbReference type="GO" id="GO:0006351">
    <property type="term" value="P:DNA-templated transcription"/>
    <property type="evidence" value="ECO:0007669"/>
    <property type="project" value="TreeGrafter"/>
</dbReference>
<keyword evidence="3" id="KW-0238">DNA-binding</keyword>
<dbReference type="InterPro" id="IPR036390">
    <property type="entry name" value="WH_DNA-bd_sf"/>
</dbReference>
<comment type="caution">
    <text evidence="6">The sequence shown here is derived from an EMBL/GenBank/DDBJ whole genome shotgun (WGS) entry which is preliminary data.</text>
</comment>
<organism evidence="6 7">
    <name type="scientific">Mesorhizobium temperatum</name>
    <dbReference type="NCBI Taxonomy" id="241416"/>
    <lineage>
        <taxon>Bacteria</taxon>
        <taxon>Pseudomonadati</taxon>
        <taxon>Pseudomonadota</taxon>
        <taxon>Alphaproteobacteria</taxon>
        <taxon>Hyphomicrobiales</taxon>
        <taxon>Phyllobacteriaceae</taxon>
        <taxon>Mesorhizobium</taxon>
    </lineage>
</organism>
<keyword evidence="4" id="KW-0804">Transcription</keyword>
<dbReference type="AlphaFoldDB" id="A0A271LJ40"/>
<sequence length="344" mass="36923">MIRRVAGCLSGAIESTPLGHCHQSALLRNGSAQLQNVRVYDWNDLRYFLAVARTGSTLAASRASKVNQTTIARRIGVLERAIGMKLFHKKQTGYVLTEAGAELRATAERVEVEANAFAEQAGAMGRRISGVIRVTTNEGLANTVMAPALSAFRKLHPEVRVDLVVDERRLDLTRGAADVALRTGARPTESGLVARRLTPMAWAAYCSRNYAEERGCPSSVDTLCRHVLIGAEGPIAALPGWTWLRQAAPGAEVVATSSSLTNLISAVKSGLGVTILPCFLADSDPDLVRCIGPIPGVQSDVWLVTREDARDVRRVRAFIDFLAAHVAGMRPLLAGEAGPGRARI</sequence>
<dbReference type="PANTHER" id="PTHR30537:SF3">
    <property type="entry name" value="TRANSCRIPTIONAL REGULATORY PROTEIN"/>
    <property type="match status" value="1"/>
</dbReference>
<feature type="domain" description="HTH lysR-type" evidence="5">
    <location>
        <begin position="40"/>
        <end position="97"/>
    </location>
</feature>
<dbReference type="Gene3D" id="3.40.190.290">
    <property type="match status" value="1"/>
</dbReference>
<dbReference type="Gene3D" id="1.10.10.10">
    <property type="entry name" value="Winged helix-like DNA-binding domain superfamily/Winged helix DNA-binding domain"/>
    <property type="match status" value="1"/>
</dbReference>
<dbReference type="EMBL" id="NPKJ01000053">
    <property type="protein sequence ID" value="PAQ08129.1"/>
    <property type="molecule type" value="Genomic_DNA"/>
</dbReference>
<dbReference type="OrthoDB" id="9796526at2"/>
<dbReference type="SUPFAM" id="SSF46785">
    <property type="entry name" value="Winged helix' DNA-binding domain"/>
    <property type="match status" value="1"/>
</dbReference>
<comment type="similarity">
    <text evidence="1">Belongs to the LysR transcriptional regulatory family.</text>
</comment>
<evidence type="ECO:0000256" key="1">
    <source>
        <dbReference type="ARBA" id="ARBA00009437"/>
    </source>
</evidence>
<dbReference type="InterPro" id="IPR036388">
    <property type="entry name" value="WH-like_DNA-bd_sf"/>
</dbReference>
<dbReference type="Proteomes" id="UP000216442">
    <property type="component" value="Unassembled WGS sequence"/>
</dbReference>
<proteinExistence type="inferred from homology"/>
<evidence type="ECO:0000256" key="4">
    <source>
        <dbReference type="ARBA" id="ARBA00023163"/>
    </source>
</evidence>
<gene>
    <name evidence="6" type="ORF">CIT26_19405</name>
</gene>
<keyword evidence="7" id="KW-1185">Reference proteome</keyword>
<evidence type="ECO:0000313" key="7">
    <source>
        <dbReference type="Proteomes" id="UP000216442"/>
    </source>
</evidence>
<evidence type="ECO:0000256" key="3">
    <source>
        <dbReference type="ARBA" id="ARBA00023125"/>
    </source>
</evidence>
<accession>A0A271LJ40</accession>
<protein>
    <recommendedName>
        <fullName evidence="5">HTH lysR-type domain-containing protein</fullName>
    </recommendedName>
</protein>
<dbReference type="SUPFAM" id="SSF53850">
    <property type="entry name" value="Periplasmic binding protein-like II"/>
    <property type="match status" value="1"/>
</dbReference>
<name>A0A271LJ40_9HYPH</name>
<dbReference type="Pfam" id="PF03466">
    <property type="entry name" value="LysR_substrate"/>
    <property type="match status" value="1"/>
</dbReference>
<dbReference type="Pfam" id="PF00126">
    <property type="entry name" value="HTH_1"/>
    <property type="match status" value="1"/>
</dbReference>
<reference evidence="6 7" key="1">
    <citation type="submission" date="2017-08" db="EMBL/GenBank/DDBJ databases">
        <title>Mesorhizobium wenxinae sp. nov., a novel rhizobial species isolated from root nodules of chickpea (Cicer arietinum L.).</title>
        <authorList>
            <person name="Zhang J."/>
        </authorList>
    </citation>
    <scope>NUCLEOTIDE SEQUENCE [LARGE SCALE GENOMIC DNA]</scope>
    <source>
        <strain evidence="6 7">SDW018</strain>
    </source>
</reference>
<dbReference type="PROSITE" id="PS50931">
    <property type="entry name" value="HTH_LYSR"/>
    <property type="match status" value="1"/>
</dbReference>
<evidence type="ECO:0000313" key="6">
    <source>
        <dbReference type="EMBL" id="PAQ08129.1"/>
    </source>
</evidence>
<keyword evidence="2" id="KW-0805">Transcription regulation</keyword>
<dbReference type="PANTHER" id="PTHR30537">
    <property type="entry name" value="HTH-TYPE TRANSCRIPTIONAL REGULATOR"/>
    <property type="match status" value="1"/>
</dbReference>
<dbReference type="GO" id="GO:0043565">
    <property type="term" value="F:sequence-specific DNA binding"/>
    <property type="evidence" value="ECO:0007669"/>
    <property type="project" value="TreeGrafter"/>
</dbReference>
<evidence type="ECO:0000256" key="2">
    <source>
        <dbReference type="ARBA" id="ARBA00023015"/>
    </source>
</evidence>